<keyword evidence="2" id="KW-0732">Signal</keyword>
<feature type="chain" id="PRO_5032940968" description="Transmembrane protein" evidence="2">
    <location>
        <begin position="18"/>
        <end position="871"/>
    </location>
</feature>
<accession>A0A820W6E8</accession>
<dbReference type="EMBL" id="CAJOBO010004099">
    <property type="protein sequence ID" value="CAF4511943.1"/>
    <property type="molecule type" value="Genomic_DNA"/>
</dbReference>
<evidence type="ECO:0000313" key="4">
    <source>
        <dbReference type="Proteomes" id="UP000663851"/>
    </source>
</evidence>
<feature type="signal peptide" evidence="2">
    <location>
        <begin position="1"/>
        <end position="17"/>
    </location>
</feature>
<keyword evidence="1" id="KW-0812">Transmembrane</keyword>
<dbReference type="AlphaFoldDB" id="A0A820W6E8"/>
<protein>
    <recommendedName>
        <fullName evidence="5">Transmembrane protein</fullName>
    </recommendedName>
</protein>
<gene>
    <name evidence="3" type="ORF">HFQ381_LOCUS28535</name>
</gene>
<comment type="caution">
    <text evidence="3">The sequence shown here is derived from an EMBL/GenBank/DDBJ whole genome shotgun (WGS) entry which is preliminary data.</text>
</comment>
<name>A0A820W6E8_9BILA</name>
<feature type="transmembrane region" description="Helical" evidence="1">
    <location>
        <begin position="587"/>
        <end position="607"/>
    </location>
</feature>
<proteinExistence type="predicted"/>
<evidence type="ECO:0000256" key="2">
    <source>
        <dbReference type="SAM" id="SignalP"/>
    </source>
</evidence>
<dbReference type="Proteomes" id="UP000663851">
    <property type="component" value="Unassembled WGS sequence"/>
</dbReference>
<evidence type="ECO:0008006" key="5">
    <source>
        <dbReference type="Google" id="ProtNLM"/>
    </source>
</evidence>
<keyword evidence="1" id="KW-0472">Membrane</keyword>
<keyword evidence="1" id="KW-1133">Transmembrane helix</keyword>
<feature type="transmembrane region" description="Helical" evidence="1">
    <location>
        <begin position="536"/>
        <end position="560"/>
    </location>
</feature>
<evidence type="ECO:0000256" key="1">
    <source>
        <dbReference type="SAM" id="Phobius"/>
    </source>
</evidence>
<organism evidence="3 4">
    <name type="scientific">Rotaria socialis</name>
    <dbReference type="NCBI Taxonomy" id="392032"/>
    <lineage>
        <taxon>Eukaryota</taxon>
        <taxon>Metazoa</taxon>
        <taxon>Spiralia</taxon>
        <taxon>Gnathifera</taxon>
        <taxon>Rotifera</taxon>
        <taxon>Eurotatoria</taxon>
        <taxon>Bdelloidea</taxon>
        <taxon>Philodinida</taxon>
        <taxon>Philodinidae</taxon>
        <taxon>Rotaria</taxon>
    </lineage>
</organism>
<reference evidence="3" key="1">
    <citation type="submission" date="2021-02" db="EMBL/GenBank/DDBJ databases">
        <authorList>
            <person name="Nowell W R."/>
        </authorList>
    </citation>
    <scope>NUCLEOTIDE SEQUENCE</scope>
</reference>
<evidence type="ECO:0000313" key="3">
    <source>
        <dbReference type="EMBL" id="CAF4511943.1"/>
    </source>
</evidence>
<sequence length="871" mass="95245">MLSLFKHLALYLVLVTAIVTSFSPDQSSFDAYGLKLAANDILLVESLPSQYSFLLRLAPFNYSLTCTLGYSSSNQYVYAVALAAQMQANSTIRFVFIGVNTKTNVPFIGLLDYTGISGAAYVATTKTSQKNTFPCDGWSVDNYRIHNFNQFVYGESDVDNNINFYVVAVEPMGKFAYAFTQGFLLLYNLQTDNVSIQLGNLTWPDSSFLPHAADVSENLFIVVLGYVGDSSSKYTPCAYLLKISGLNLTVLETWIYTPPTSTSWQASLTNWNADTYSAKYDMSVSINDAESQVLLGIQITNTIVLLNINQTSTTFLLPPQTLSNGKGIGMGKTVDWLDENTSLVLVNTYSLSYVWSASQIFTYNMNTNHNFTIVSIIPNTQQTLAPGIGPILISLVGTQSGVIILLDSQGNYYIILPTPLGDTSDTSTNLVSSNLPCMPGTFSSAFNIQPCSLCPENYSTFGLTGQVSCELCASNAFCPLGAAFGNVSASSLLTSTNQAAAYPLPPQSVQFENILMENMFTISFSSSNRCLLVSPLFWVLISMLLGILIALVMTILKYCATHPLGKKTRRGLKQFFKHFDLIGEGDLWIGGIASFAILILVIFAYVFSNGYFYRYPIEKISGNATFACDLTLSNAQFSTRLMSLMVSPKADELPIFELLNAQLFTLHVDFVNTFFSCTDVTLTQIKDINLPLPISSCNSSDGSLSLAAILPSHGVNLQFLLAGINTIGGIRLALEGSGTQQENDILQASYTLVDITFAQAFSASGLLLTQQPSFTFQLTKMINRTYPLTEDGQTQLSGIWMPYVSTDINDIFVNENDDQEENSCTGGLRVVSKQSNELCSVAFDKLMVRVKSVLRLNSFMDASLAGVRNET</sequence>